<feature type="coiled-coil region" evidence="1">
    <location>
        <begin position="298"/>
        <end position="332"/>
    </location>
</feature>
<keyword evidence="3" id="KW-0808">Transferase</keyword>
<dbReference type="STRING" id="1130080.SAMN04488113_10228"/>
<keyword evidence="1" id="KW-0175">Coiled coil</keyword>
<dbReference type="AlphaFoldDB" id="A0A1H6RFL4"/>
<dbReference type="InterPro" id="IPR016181">
    <property type="entry name" value="Acyl_CoA_acyltransferase"/>
</dbReference>
<evidence type="ECO:0000313" key="4">
    <source>
        <dbReference type="Proteomes" id="UP000198564"/>
    </source>
</evidence>
<gene>
    <name evidence="3" type="ORF">SAMN04488113_10228</name>
</gene>
<accession>A0A1H6RFL4</accession>
<dbReference type="PROSITE" id="PS51186">
    <property type="entry name" value="GNAT"/>
    <property type="match status" value="1"/>
</dbReference>
<dbReference type="InterPro" id="IPR000182">
    <property type="entry name" value="GNAT_dom"/>
</dbReference>
<sequence>MEKYIKRLTPEDLHHYNNMQTGLSTDYMLEAFPRITDGPNHLFGLFISDKLLALSGFTLFKKHYAMLGRLRTDLGYRNHGYATEIMRYSLEKALLMDNVGWVGAYTEKDNNASQKVFNKIGLSPVDSHHTAKTDSLAGLVSKEATPWKEIVEDTKKQDWIKQTYLHPTFDKKIFPFEAYYPFPVSQKLFDDLPTGWRFYENRENNRFVILYEEFKGARYLHVVYPWHDFLTQKGLFKTIQLELESIQQTEPDTSIWWDFSEVEAETLPAHHPFGLGSPWILYGASKETLLAYDDAEPLKRANQLLEDVEDELNDLEQLIDQNTSKIESLENRLENKD</sequence>
<evidence type="ECO:0000259" key="2">
    <source>
        <dbReference type="PROSITE" id="PS51186"/>
    </source>
</evidence>
<dbReference type="GO" id="GO:0016747">
    <property type="term" value="F:acyltransferase activity, transferring groups other than amino-acyl groups"/>
    <property type="evidence" value="ECO:0007669"/>
    <property type="project" value="InterPro"/>
</dbReference>
<dbReference type="RefSeq" id="WP_091632157.1">
    <property type="nucleotide sequence ID" value="NZ_FNYW01000002.1"/>
</dbReference>
<dbReference type="SUPFAM" id="SSF55729">
    <property type="entry name" value="Acyl-CoA N-acyltransferases (Nat)"/>
    <property type="match status" value="1"/>
</dbReference>
<dbReference type="Pfam" id="PF00583">
    <property type="entry name" value="Acetyltransf_1"/>
    <property type="match status" value="1"/>
</dbReference>
<name>A0A1H6RFL4_9LACT</name>
<dbReference type="OrthoDB" id="2423856at2"/>
<dbReference type="Proteomes" id="UP000198564">
    <property type="component" value="Unassembled WGS sequence"/>
</dbReference>
<feature type="domain" description="N-acetyltransferase" evidence="2">
    <location>
        <begin position="3"/>
        <end position="145"/>
    </location>
</feature>
<keyword evidence="4" id="KW-1185">Reference proteome</keyword>
<dbReference type="EMBL" id="FNYW01000002">
    <property type="protein sequence ID" value="SEI52094.1"/>
    <property type="molecule type" value="Genomic_DNA"/>
</dbReference>
<dbReference type="Gene3D" id="3.40.630.30">
    <property type="match status" value="1"/>
</dbReference>
<proteinExistence type="predicted"/>
<protein>
    <submittedName>
        <fullName evidence="3">Acetyltransferase (GNAT) domain-containing protein</fullName>
    </submittedName>
</protein>
<evidence type="ECO:0000313" key="3">
    <source>
        <dbReference type="EMBL" id="SEI52094.1"/>
    </source>
</evidence>
<organism evidence="3 4">
    <name type="scientific">Alkalibacterium gilvum</name>
    <dbReference type="NCBI Taxonomy" id="1130080"/>
    <lineage>
        <taxon>Bacteria</taxon>
        <taxon>Bacillati</taxon>
        <taxon>Bacillota</taxon>
        <taxon>Bacilli</taxon>
        <taxon>Lactobacillales</taxon>
        <taxon>Carnobacteriaceae</taxon>
        <taxon>Alkalibacterium</taxon>
    </lineage>
</organism>
<reference evidence="4" key="1">
    <citation type="submission" date="2016-10" db="EMBL/GenBank/DDBJ databases">
        <authorList>
            <person name="Varghese N."/>
            <person name="Submissions S."/>
        </authorList>
    </citation>
    <scope>NUCLEOTIDE SEQUENCE [LARGE SCALE GENOMIC DNA]</scope>
    <source>
        <strain evidence="4">DSM 25751</strain>
    </source>
</reference>
<evidence type="ECO:0000256" key="1">
    <source>
        <dbReference type="SAM" id="Coils"/>
    </source>
</evidence>